<evidence type="ECO:0000256" key="4">
    <source>
        <dbReference type="ARBA" id="ARBA00023004"/>
    </source>
</evidence>
<dbReference type="GO" id="GO:0051537">
    <property type="term" value="F:2 iron, 2 sulfur cluster binding"/>
    <property type="evidence" value="ECO:0007669"/>
    <property type="project" value="UniProtKB-KW"/>
</dbReference>
<accession>A0ABD3PK98</accession>
<dbReference type="InterPro" id="IPR036010">
    <property type="entry name" value="2Fe-2S_ferredoxin-like_sf"/>
</dbReference>
<dbReference type="GO" id="GO:0046872">
    <property type="term" value="F:metal ion binding"/>
    <property type="evidence" value="ECO:0007669"/>
    <property type="project" value="UniProtKB-KW"/>
</dbReference>
<evidence type="ECO:0000256" key="3">
    <source>
        <dbReference type="ARBA" id="ARBA00022723"/>
    </source>
</evidence>
<evidence type="ECO:0000256" key="5">
    <source>
        <dbReference type="ARBA" id="ARBA00023014"/>
    </source>
</evidence>
<sequence>MMPYQSTFIQLTLVLCQLIHLSVCFSAGARAPISNPRAAVSNLHRQLSTRTSPIVRTPTLIYSSAEDSNEQDEAIDISVDSRLRRVRLSRATGIEWGTDLSFSFVYVRDLEPAGSASLSDQVEVGDQICELRSVSETGELGEPANLIGAGFDVVMNAFASLDRSIQDIEIVFFRGSKEELKDLCTGGASQENEDITITVVQNKGARDENVRTIKAKAGCNVRQVLTDNGINVYQSVTRWTNCKGKQLCGTCIVNIAEGGGSTNRKSLDEASTLRENPDSYRLSCVTFAYGDVTVETFPPIEAAQWTR</sequence>
<evidence type="ECO:0000256" key="1">
    <source>
        <dbReference type="ARBA" id="ARBA00010914"/>
    </source>
</evidence>
<keyword evidence="10" id="KW-1185">Reference proteome</keyword>
<evidence type="ECO:0000256" key="2">
    <source>
        <dbReference type="ARBA" id="ARBA00022714"/>
    </source>
</evidence>
<dbReference type="PANTHER" id="PTHR23426">
    <property type="entry name" value="FERREDOXIN/ADRENODOXIN"/>
    <property type="match status" value="1"/>
</dbReference>
<keyword evidence="2" id="KW-0001">2Fe-2S</keyword>
<reference evidence="9 10" key="1">
    <citation type="submission" date="2024-10" db="EMBL/GenBank/DDBJ databases">
        <title>Updated reference genomes for cyclostephanoid diatoms.</title>
        <authorList>
            <person name="Roberts W.R."/>
            <person name="Alverson A.J."/>
        </authorList>
    </citation>
    <scope>NUCLEOTIDE SEQUENCE [LARGE SCALE GENOMIC DNA]</scope>
    <source>
        <strain evidence="9 10">AJA010-31</strain>
    </source>
</reference>
<dbReference type="Gene3D" id="3.10.20.30">
    <property type="match status" value="1"/>
</dbReference>
<dbReference type="InterPro" id="IPR001041">
    <property type="entry name" value="2Fe-2S_ferredoxin-type"/>
</dbReference>
<comment type="cofactor">
    <cofactor evidence="6">
        <name>[2Fe-2S] cluster</name>
        <dbReference type="ChEBI" id="CHEBI:190135"/>
    </cofactor>
</comment>
<keyword evidence="5" id="KW-0411">Iron-sulfur</keyword>
<keyword evidence="7" id="KW-0732">Signal</keyword>
<keyword evidence="4" id="KW-0408">Iron</keyword>
<feature type="signal peptide" evidence="7">
    <location>
        <begin position="1"/>
        <end position="24"/>
    </location>
</feature>
<dbReference type="CDD" id="cd00207">
    <property type="entry name" value="fer2"/>
    <property type="match status" value="1"/>
</dbReference>
<proteinExistence type="inferred from homology"/>
<feature type="chain" id="PRO_5044873849" description="2Fe-2S ferredoxin-type domain-containing protein" evidence="7">
    <location>
        <begin position="25"/>
        <end position="307"/>
    </location>
</feature>
<dbReference type="SUPFAM" id="SSF54292">
    <property type="entry name" value="2Fe-2S ferredoxin-like"/>
    <property type="match status" value="1"/>
</dbReference>
<feature type="domain" description="2Fe-2S ferredoxin-type" evidence="8">
    <location>
        <begin position="195"/>
        <end position="300"/>
    </location>
</feature>
<comment type="caution">
    <text evidence="9">The sequence shown here is derived from an EMBL/GenBank/DDBJ whole genome shotgun (WGS) entry which is preliminary data.</text>
</comment>
<evidence type="ECO:0000313" key="9">
    <source>
        <dbReference type="EMBL" id="KAL3788427.1"/>
    </source>
</evidence>
<name>A0ABD3PK98_9STRA</name>
<protein>
    <recommendedName>
        <fullName evidence="8">2Fe-2S ferredoxin-type domain-containing protein</fullName>
    </recommendedName>
</protein>
<evidence type="ECO:0000259" key="8">
    <source>
        <dbReference type="PROSITE" id="PS51085"/>
    </source>
</evidence>
<evidence type="ECO:0000256" key="6">
    <source>
        <dbReference type="ARBA" id="ARBA00034078"/>
    </source>
</evidence>
<organism evidence="9 10">
    <name type="scientific">Cyclotella atomus</name>
    <dbReference type="NCBI Taxonomy" id="382360"/>
    <lineage>
        <taxon>Eukaryota</taxon>
        <taxon>Sar</taxon>
        <taxon>Stramenopiles</taxon>
        <taxon>Ochrophyta</taxon>
        <taxon>Bacillariophyta</taxon>
        <taxon>Coscinodiscophyceae</taxon>
        <taxon>Thalassiosirophycidae</taxon>
        <taxon>Stephanodiscales</taxon>
        <taxon>Stephanodiscaceae</taxon>
        <taxon>Cyclotella</taxon>
    </lineage>
</organism>
<keyword evidence="3" id="KW-0479">Metal-binding</keyword>
<dbReference type="InterPro" id="IPR012675">
    <property type="entry name" value="Beta-grasp_dom_sf"/>
</dbReference>
<evidence type="ECO:0000256" key="7">
    <source>
        <dbReference type="SAM" id="SignalP"/>
    </source>
</evidence>
<dbReference type="AlphaFoldDB" id="A0ABD3PK98"/>
<evidence type="ECO:0000313" key="10">
    <source>
        <dbReference type="Proteomes" id="UP001530400"/>
    </source>
</evidence>
<gene>
    <name evidence="9" type="ORF">ACHAWO_007382</name>
</gene>
<comment type="similarity">
    <text evidence="1">Belongs to the adrenodoxin/putidaredoxin family.</text>
</comment>
<dbReference type="PANTHER" id="PTHR23426:SF65">
    <property type="entry name" value="FERREDOXIN-2, MITOCHONDRIAL"/>
    <property type="match status" value="1"/>
</dbReference>
<dbReference type="EMBL" id="JALLPJ020000565">
    <property type="protein sequence ID" value="KAL3788427.1"/>
    <property type="molecule type" value="Genomic_DNA"/>
</dbReference>
<dbReference type="Proteomes" id="UP001530400">
    <property type="component" value="Unassembled WGS sequence"/>
</dbReference>
<dbReference type="InterPro" id="IPR001055">
    <property type="entry name" value="Adrenodoxin-like"/>
</dbReference>
<dbReference type="PROSITE" id="PS51085">
    <property type="entry name" value="2FE2S_FER_2"/>
    <property type="match status" value="1"/>
</dbReference>